<organism evidence="1 2">
    <name type="scientific">Camellia lanceoleosa</name>
    <dbReference type="NCBI Taxonomy" id="1840588"/>
    <lineage>
        <taxon>Eukaryota</taxon>
        <taxon>Viridiplantae</taxon>
        <taxon>Streptophyta</taxon>
        <taxon>Embryophyta</taxon>
        <taxon>Tracheophyta</taxon>
        <taxon>Spermatophyta</taxon>
        <taxon>Magnoliopsida</taxon>
        <taxon>eudicotyledons</taxon>
        <taxon>Gunneridae</taxon>
        <taxon>Pentapetalae</taxon>
        <taxon>asterids</taxon>
        <taxon>Ericales</taxon>
        <taxon>Theaceae</taxon>
        <taxon>Camellia</taxon>
    </lineage>
</organism>
<comment type="caution">
    <text evidence="1">The sequence shown here is derived from an EMBL/GenBank/DDBJ whole genome shotgun (WGS) entry which is preliminary data.</text>
</comment>
<protein>
    <submittedName>
        <fullName evidence="1">Cellulose synthase-like protein E6</fullName>
    </submittedName>
</protein>
<gene>
    <name evidence="1" type="ORF">LOK49_LG02G03312</name>
</gene>
<proteinExistence type="predicted"/>
<name>A0ACC0IFE9_9ERIC</name>
<evidence type="ECO:0000313" key="2">
    <source>
        <dbReference type="Proteomes" id="UP001060215"/>
    </source>
</evidence>
<evidence type="ECO:0000313" key="1">
    <source>
        <dbReference type="EMBL" id="KAI8024632.1"/>
    </source>
</evidence>
<sequence>MTSFSWFDIVQILIDGRKLSAVDDDGHQLPTLVYLAREKRPQCPHNFKAGSMNALIRVSSEISNAPIILNLDCDMYSNDSDAIKEALCFFMDEKHGHKTSYVQHPQSYNNITKNDIYSNVASTTHLIELAGIDGYNAALYCGTGCFHRRESLCGLKYSENYIGRCVVCIERHSLVGILRSLRDVPPAHYTFKLEYFSSFLNSKIENLDSGVFEAGGYKWKLSLYPNGNKKRNANGHISLYLAIAETKTLPVGWEEIVNENVLSEEFVVGGHKWKLCLYPKGNGTSEVVTYGFSASGQTFGYQNFMSLNDLNNAGKGFKVDVEGGIRRFHRRKTEWGFDKLLSHHILNDASNGYLFEDCLNWKHVITSIVCWTLMVSLLFYLSTVFGSIQMLRLNGVPYMDFLNRLVKEHGSIDLEWLRDVPPNKVKLTRYKGFKEGHKRILVATDLVGRGIDIERVNIVINYDMPDSADTYLHRVGRAGRFGTKGLAITFVSSASDSDVLNQVQERFEVDIKELPEQIDTSTYRVLANLFLEISIGP</sequence>
<accession>A0ACC0IFE9</accession>
<dbReference type="Proteomes" id="UP001060215">
    <property type="component" value="Chromosome 3"/>
</dbReference>
<keyword evidence="2" id="KW-1185">Reference proteome</keyword>
<reference evidence="1 2" key="1">
    <citation type="journal article" date="2022" name="Plant J.">
        <title>Chromosome-level genome of Camellia lanceoleosa provides a valuable resource for understanding genome evolution and self-incompatibility.</title>
        <authorList>
            <person name="Gong W."/>
            <person name="Xiao S."/>
            <person name="Wang L."/>
            <person name="Liao Z."/>
            <person name="Chang Y."/>
            <person name="Mo W."/>
            <person name="Hu G."/>
            <person name="Li W."/>
            <person name="Zhao G."/>
            <person name="Zhu H."/>
            <person name="Hu X."/>
            <person name="Ji K."/>
            <person name="Xiang X."/>
            <person name="Song Q."/>
            <person name="Yuan D."/>
            <person name="Jin S."/>
            <person name="Zhang L."/>
        </authorList>
    </citation>
    <scope>NUCLEOTIDE SEQUENCE [LARGE SCALE GENOMIC DNA]</scope>
    <source>
        <strain evidence="1">SQ_2022a</strain>
    </source>
</reference>
<dbReference type="EMBL" id="CM045760">
    <property type="protein sequence ID" value="KAI8024632.1"/>
    <property type="molecule type" value="Genomic_DNA"/>
</dbReference>